<dbReference type="CDD" id="cd15831">
    <property type="entry name" value="BTAD"/>
    <property type="match status" value="1"/>
</dbReference>
<dbReference type="InterPro" id="IPR051677">
    <property type="entry name" value="AfsR-DnrI-RedD_regulator"/>
</dbReference>
<comment type="similarity">
    <text evidence="1">Belongs to the AfsR/DnrI/RedD regulatory family.</text>
</comment>
<dbReference type="InterPro" id="IPR016032">
    <property type="entry name" value="Sig_transdc_resp-reg_C-effctor"/>
</dbReference>
<dbReference type="InterPro" id="IPR019734">
    <property type="entry name" value="TPR_rpt"/>
</dbReference>
<dbReference type="InterPro" id="IPR005158">
    <property type="entry name" value="BTAD"/>
</dbReference>
<dbReference type="PRINTS" id="PR00364">
    <property type="entry name" value="DISEASERSIST"/>
</dbReference>
<accession>A0A919JZQ5</accession>
<dbReference type="GO" id="GO:0006355">
    <property type="term" value="P:regulation of DNA-templated transcription"/>
    <property type="evidence" value="ECO:0007669"/>
    <property type="project" value="InterPro"/>
</dbReference>
<dbReference type="Gene3D" id="3.40.50.300">
    <property type="entry name" value="P-loop containing nucleotide triphosphate hydrolases"/>
    <property type="match status" value="1"/>
</dbReference>
<name>A0A919JZQ5_9ACTN</name>
<keyword evidence="5" id="KW-0802">TPR repeat</keyword>
<evidence type="ECO:0000256" key="3">
    <source>
        <dbReference type="ARBA" id="ARBA00023125"/>
    </source>
</evidence>
<dbReference type="Gene3D" id="1.10.10.10">
    <property type="entry name" value="Winged helix-like DNA-binding domain superfamily/Winged helix DNA-binding domain"/>
    <property type="match status" value="1"/>
</dbReference>
<dbReference type="SUPFAM" id="SSF52540">
    <property type="entry name" value="P-loop containing nucleoside triphosphate hydrolases"/>
    <property type="match status" value="1"/>
</dbReference>
<dbReference type="InterPro" id="IPR001867">
    <property type="entry name" value="OmpR/PhoB-type_DNA-bd"/>
</dbReference>
<dbReference type="SMART" id="SM00028">
    <property type="entry name" value="TPR"/>
    <property type="match status" value="5"/>
</dbReference>
<evidence type="ECO:0000313" key="9">
    <source>
        <dbReference type="Proteomes" id="UP000636960"/>
    </source>
</evidence>
<dbReference type="InterPro" id="IPR027417">
    <property type="entry name" value="P-loop_NTPase"/>
</dbReference>
<evidence type="ECO:0000256" key="4">
    <source>
        <dbReference type="ARBA" id="ARBA00023163"/>
    </source>
</evidence>
<dbReference type="GO" id="GO:0000160">
    <property type="term" value="P:phosphorelay signal transduction system"/>
    <property type="evidence" value="ECO:0007669"/>
    <property type="project" value="InterPro"/>
</dbReference>
<dbReference type="Pfam" id="PF03704">
    <property type="entry name" value="BTAD"/>
    <property type="match status" value="1"/>
</dbReference>
<keyword evidence="3 6" id="KW-0238">DNA-binding</keyword>
<gene>
    <name evidence="8" type="ORF">Ari01nite_51430</name>
</gene>
<dbReference type="PANTHER" id="PTHR35807">
    <property type="entry name" value="TRANSCRIPTIONAL REGULATOR REDD-RELATED"/>
    <property type="match status" value="1"/>
</dbReference>
<dbReference type="GO" id="GO:0003677">
    <property type="term" value="F:DNA binding"/>
    <property type="evidence" value="ECO:0007669"/>
    <property type="project" value="UniProtKB-UniRule"/>
</dbReference>
<keyword evidence="9" id="KW-1185">Reference proteome</keyword>
<dbReference type="SMART" id="SM01043">
    <property type="entry name" value="BTAD"/>
    <property type="match status" value="1"/>
</dbReference>
<dbReference type="PANTHER" id="PTHR35807:SF1">
    <property type="entry name" value="TRANSCRIPTIONAL REGULATOR REDD"/>
    <property type="match status" value="1"/>
</dbReference>
<keyword evidence="4" id="KW-0804">Transcription</keyword>
<dbReference type="SUPFAM" id="SSF46894">
    <property type="entry name" value="C-terminal effector domain of the bipartite response regulators"/>
    <property type="match status" value="1"/>
</dbReference>
<feature type="DNA-binding region" description="OmpR/PhoB-type" evidence="6">
    <location>
        <begin position="1"/>
        <end position="106"/>
    </location>
</feature>
<proteinExistence type="inferred from homology"/>
<reference evidence="8" key="1">
    <citation type="submission" date="2021-01" db="EMBL/GenBank/DDBJ databases">
        <title>Whole genome shotgun sequence of Actinoplanes rishiriensis NBRC 108556.</title>
        <authorList>
            <person name="Komaki H."/>
            <person name="Tamura T."/>
        </authorList>
    </citation>
    <scope>NUCLEOTIDE SEQUENCE</scope>
    <source>
        <strain evidence="8">NBRC 108556</strain>
    </source>
</reference>
<dbReference type="GO" id="GO:0043531">
    <property type="term" value="F:ADP binding"/>
    <property type="evidence" value="ECO:0007669"/>
    <property type="project" value="InterPro"/>
</dbReference>
<dbReference type="Pfam" id="PF00486">
    <property type="entry name" value="Trans_reg_C"/>
    <property type="match status" value="1"/>
</dbReference>
<dbReference type="RefSeq" id="WP_203784717.1">
    <property type="nucleotide sequence ID" value="NZ_BOMV01000057.1"/>
</dbReference>
<dbReference type="PROSITE" id="PS50005">
    <property type="entry name" value="TPR"/>
    <property type="match status" value="1"/>
</dbReference>
<dbReference type="InterPro" id="IPR011990">
    <property type="entry name" value="TPR-like_helical_dom_sf"/>
</dbReference>
<dbReference type="InterPro" id="IPR036388">
    <property type="entry name" value="WH-like_DNA-bd_sf"/>
</dbReference>
<dbReference type="AlphaFoldDB" id="A0A919JZQ5"/>
<dbReference type="EMBL" id="BOMV01000057">
    <property type="protein sequence ID" value="GIE97678.1"/>
    <property type="molecule type" value="Genomic_DNA"/>
</dbReference>
<dbReference type="PROSITE" id="PS51755">
    <property type="entry name" value="OMPR_PHOB"/>
    <property type="match status" value="1"/>
</dbReference>
<protein>
    <submittedName>
        <fullName evidence="8">SARP family transcriptional regulator</fullName>
    </submittedName>
</protein>
<dbReference type="Gene3D" id="1.25.40.10">
    <property type="entry name" value="Tetratricopeptide repeat domain"/>
    <property type="match status" value="2"/>
</dbReference>
<comment type="caution">
    <text evidence="8">The sequence shown here is derived from an EMBL/GenBank/DDBJ whole genome shotgun (WGS) entry which is preliminary data.</text>
</comment>
<dbReference type="SUPFAM" id="SSF48452">
    <property type="entry name" value="TPR-like"/>
    <property type="match status" value="3"/>
</dbReference>
<dbReference type="Pfam" id="PF13424">
    <property type="entry name" value="TPR_12"/>
    <property type="match status" value="2"/>
</dbReference>
<dbReference type="Proteomes" id="UP000636960">
    <property type="component" value="Unassembled WGS sequence"/>
</dbReference>
<feature type="domain" description="OmpR/PhoB-type" evidence="7">
    <location>
        <begin position="1"/>
        <end position="106"/>
    </location>
</feature>
<keyword evidence="2" id="KW-0805">Transcription regulation</keyword>
<evidence type="ECO:0000256" key="6">
    <source>
        <dbReference type="PROSITE-ProRule" id="PRU01091"/>
    </source>
</evidence>
<evidence type="ECO:0000259" key="7">
    <source>
        <dbReference type="PROSITE" id="PS51755"/>
    </source>
</evidence>
<organism evidence="8 9">
    <name type="scientific">Paractinoplanes rishiriensis</name>
    <dbReference type="NCBI Taxonomy" id="1050105"/>
    <lineage>
        <taxon>Bacteria</taxon>
        <taxon>Bacillati</taxon>
        <taxon>Actinomycetota</taxon>
        <taxon>Actinomycetes</taxon>
        <taxon>Micromonosporales</taxon>
        <taxon>Micromonosporaceae</taxon>
        <taxon>Paractinoplanes</taxon>
    </lineage>
</organism>
<evidence type="ECO:0000256" key="5">
    <source>
        <dbReference type="PROSITE-ProRule" id="PRU00339"/>
    </source>
</evidence>
<sequence>MVRGRHDAPVRLGILGQLEAWHGENPVPLGSVKQRVVLGVLVLHANRPIGREQLIDAVWGDAAPAYAVNLLQKHVSGLRQVLDPVHSARTRSQVLSWTDAGYLLSVPPDCLDLEVFDQNVTRARAARAAGDLPAAAASLHAAIGLWRGPALDGLTSPLLDAERDRLAERRVLALEDRIDIDLTLGNDDGLVDELRRLIADHPLRERLRGLLMRALYRAGRQADALAVFREAREYLLAELGIEPTAELQTLHRRILSGDEDPPPPAPRPVVKPVKPAADRPAQHRPAQLPHDLANFTGRTAELDRLVALAGDEGSMPIAAITGTAGVGKTSLALHWAHRVAPSFPDGQLYVNLRGFDPYGSPLEPTEALRGFLEAFGVPATQIPAGLPDRAAHYRSLLAGKRVLVVLDNARDTEQVRPLLPGTPGCAAVVTSRSRLSALVAAAGAVPVTLDLLTADDAAELLARRFGADRAAAEPAAVADLVTTCARLPLALAIVAARAAAFPHHSLAALAAELRQSRGGLDAFLGETEDSDARAVLSWSYHQLSDAAARLFRLLGLHPGPEITYPAAASLAGVPVRQVRRLLADLSGAHLLEECAPGRFTFHDLLRAYAAEQAHDVDPEPERQAATKRVLDHYLHTSHGADRLLYAYRERREVDPSDPAATVLEFADPDAALSWFVTERAVLVDAIGRATEAGFPAHATRLTWTITAFLNYQGKWHEWAICLAAALDACTRTGDLVGEALAHRLLSVALLQLGRHEIAVGHAQESLARYDRLGDRAHSGRLHLDLGRIAERQGDHAAALDRARTALELFREAGDPAGEADALNWVGLYSAHLGRYHDALRHCRESLRLHSEVSDYPGQADTWDTLGYANHHLGEYHEATACYEQALALWRRLGDRYEVATTLLRLGDTRHAYGDPDAACALWQEASQILDDLGHPEAELLQSRLAGTNPFPSDLER</sequence>
<evidence type="ECO:0000256" key="1">
    <source>
        <dbReference type="ARBA" id="ARBA00005820"/>
    </source>
</evidence>
<evidence type="ECO:0000256" key="2">
    <source>
        <dbReference type="ARBA" id="ARBA00023015"/>
    </source>
</evidence>
<dbReference type="SMART" id="SM00862">
    <property type="entry name" value="Trans_reg_C"/>
    <property type="match status" value="1"/>
</dbReference>
<feature type="repeat" description="TPR" evidence="5">
    <location>
        <begin position="859"/>
        <end position="892"/>
    </location>
</feature>
<evidence type="ECO:0000313" key="8">
    <source>
        <dbReference type="EMBL" id="GIE97678.1"/>
    </source>
</evidence>